<keyword evidence="3" id="KW-1185">Reference proteome</keyword>
<dbReference type="EMBL" id="CAKXAJ010026117">
    <property type="protein sequence ID" value="CAH2257257.1"/>
    <property type="molecule type" value="Genomic_DNA"/>
</dbReference>
<accession>A0A8S4SDL2</accession>
<evidence type="ECO:0000313" key="3">
    <source>
        <dbReference type="Proteomes" id="UP000838756"/>
    </source>
</evidence>
<dbReference type="AlphaFoldDB" id="A0A8S4SDL2"/>
<dbReference type="Proteomes" id="UP000838756">
    <property type="component" value="Unassembled WGS sequence"/>
</dbReference>
<sequence length="115" mass="13224">MMSVSYVLDFKFIADTEIQCLKTKFFEQCVLPVMTYRSETWSLTMESGMRRSVEEPMDVGSSRCWNGDPTQVNLASRRSATNEVGRRHQTSRWKQAAQDRGFWNSLQKPTSSCGL</sequence>
<evidence type="ECO:0000256" key="1">
    <source>
        <dbReference type="SAM" id="MobiDB-lite"/>
    </source>
</evidence>
<organism evidence="2 3">
    <name type="scientific">Pararge aegeria aegeria</name>
    <dbReference type="NCBI Taxonomy" id="348720"/>
    <lineage>
        <taxon>Eukaryota</taxon>
        <taxon>Metazoa</taxon>
        <taxon>Ecdysozoa</taxon>
        <taxon>Arthropoda</taxon>
        <taxon>Hexapoda</taxon>
        <taxon>Insecta</taxon>
        <taxon>Pterygota</taxon>
        <taxon>Neoptera</taxon>
        <taxon>Endopterygota</taxon>
        <taxon>Lepidoptera</taxon>
        <taxon>Glossata</taxon>
        <taxon>Ditrysia</taxon>
        <taxon>Papilionoidea</taxon>
        <taxon>Nymphalidae</taxon>
        <taxon>Satyrinae</taxon>
        <taxon>Satyrini</taxon>
        <taxon>Parargina</taxon>
        <taxon>Pararge</taxon>
    </lineage>
</organism>
<protein>
    <submittedName>
        <fullName evidence="2">Jg26100 protein</fullName>
    </submittedName>
</protein>
<evidence type="ECO:0000313" key="2">
    <source>
        <dbReference type="EMBL" id="CAH2257257.1"/>
    </source>
</evidence>
<reference evidence="2" key="1">
    <citation type="submission" date="2022-03" db="EMBL/GenBank/DDBJ databases">
        <authorList>
            <person name="Lindestad O."/>
        </authorList>
    </citation>
    <scope>NUCLEOTIDE SEQUENCE</scope>
</reference>
<name>A0A8S4SDL2_9NEOP</name>
<proteinExistence type="predicted"/>
<feature type="compositionally biased region" description="Polar residues" evidence="1">
    <location>
        <begin position="104"/>
        <end position="115"/>
    </location>
</feature>
<gene>
    <name evidence="2" type="primary">jg26100</name>
    <name evidence="2" type="ORF">PAEG_LOCUS23126</name>
</gene>
<comment type="caution">
    <text evidence="2">The sequence shown here is derived from an EMBL/GenBank/DDBJ whole genome shotgun (WGS) entry which is preliminary data.</text>
</comment>
<feature type="region of interest" description="Disordered" evidence="1">
    <location>
        <begin position="77"/>
        <end position="115"/>
    </location>
</feature>